<organism evidence="4 5">
    <name type="scientific">Olpidium bornovanus</name>
    <dbReference type="NCBI Taxonomy" id="278681"/>
    <lineage>
        <taxon>Eukaryota</taxon>
        <taxon>Fungi</taxon>
        <taxon>Fungi incertae sedis</taxon>
        <taxon>Olpidiomycota</taxon>
        <taxon>Olpidiomycotina</taxon>
        <taxon>Olpidiomycetes</taxon>
        <taxon>Olpidiales</taxon>
        <taxon>Olpidiaceae</taxon>
        <taxon>Olpidium</taxon>
    </lineage>
</organism>
<evidence type="ECO:0000256" key="2">
    <source>
        <dbReference type="SAM" id="MobiDB-lite"/>
    </source>
</evidence>
<dbReference type="GO" id="GO:0005737">
    <property type="term" value="C:cytoplasm"/>
    <property type="evidence" value="ECO:0007669"/>
    <property type="project" value="TreeGrafter"/>
</dbReference>
<dbReference type="AlphaFoldDB" id="A0A8H7ZWP2"/>
<accession>A0A8H7ZWP2</accession>
<sequence>MIAAEERGERKAFDLTDAEVRRFQDAFKSSEFKRLFADYAAEISDPENRELYEKELLQLEAEKGAQDPQILRTEPGLCVKTFFTDPAPIPKDADKKEKVFINLCASDQIDKATSQVGTDPTGTGKTGQQWQIPYALAGNGREDKDKNGEPAVVFDCAFHPDAVGRSLLDGRFRDMLVQTAMEAVQKRSGRVVSKQYVMPKNLRYKGTPRSTTVLKQDPASNCAPTSGPSVPRDFEKEEFLAGLELRGRDPGPPPSGKATTSQDPRAPLIQELGDAEAKRNPPPGPVEPSYRIVNRGRFDMGRYTDARVKQEVPGRPDELVVRVDLPLVLGRSDRSGHYRIEVLPVCARDLHPGSRTAVGRGSRERHRKVRQRQPAPGGHAAGQTSAPSSGSTPQGQAQVRSLQPKPALTETCPPPRLTDENPAAKGGRLGGSNKVGPAWAPASIF</sequence>
<keyword evidence="5" id="KW-1185">Reference proteome</keyword>
<protein>
    <submittedName>
        <fullName evidence="4">Pre-RNA processing PIH1/Nop17-domain-containing protein</fullName>
    </submittedName>
</protein>
<evidence type="ECO:0000259" key="3">
    <source>
        <dbReference type="Pfam" id="PF08190"/>
    </source>
</evidence>
<gene>
    <name evidence="4" type="ORF">BJ554DRAFT_7302</name>
</gene>
<reference evidence="4 5" key="1">
    <citation type="journal article" name="Sci. Rep.">
        <title>Genome-scale phylogenetic analyses confirm Olpidium as the closest living zoosporic fungus to the non-flagellated, terrestrial fungi.</title>
        <authorList>
            <person name="Chang Y."/>
            <person name="Rochon D."/>
            <person name="Sekimoto S."/>
            <person name="Wang Y."/>
            <person name="Chovatia M."/>
            <person name="Sandor L."/>
            <person name="Salamov A."/>
            <person name="Grigoriev I.V."/>
            <person name="Stajich J.E."/>
            <person name="Spatafora J.W."/>
        </authorList>
    </citation>
    <scope>NUCLEOTIDE SEQUENCE [LARGE SCALE GENOMIC DNA]</scope>
    <source>
        <strain evidence="4">S191</strain>
    </source>
</reference>
<evidence type="ECO:0000313" key="5">
    <source>
        <dbReference type="Proteomes" id="UP000673691"/>
    </source>
</evidence>
<feature type="region of interest" description="Disordered" evidence="2">
    <location>
        <begin position="351"/>
        <end position="445"/>
    </location>
</feature>
<proteinExistence type="inferred from homology"/>
<dbReference type="OrthoDB" id="5135119at2759"/>
<feature type="domain" description="PIH1 N-terminal" evidence="3">
    <location>
        <begin position="43"/>
        <end position="218"/>
    </location>
</feature>
<dbReference type="InterPro" id="IPR050734">
    <property type="entry name" value="PIH1/Kintoun_subfamily"/>
</dbReference>
<dbReference type="Proteomes" id="UP000673691">
    <property type="component" value="Unassembled WGS sequence"/>
</dbReference>
<evidence type="ECO:0000256" key="1">
    <source>
        <dbReference type="ARBA" id="ARBA00008511"/>
    </source>
</evidence>
<dbReference type="PANTHER" id="PTHR22997">
    <property type="entry name" value="PIH1 DOMAIN-CONTAINING PROTEIN 1"/>
    <property type="match status" value="1"/>
</dbReference>
<comment type="caution">
    <text evidence="4">The sequence shown here is derived from an EMBL/GenBank/DDBJ whole genome shotgun (WGS) entry which is preliminary data.</text>
</comment>
<comment type="similarity">
    <text evidence="1">Belongs to the PIH1 family.</text>
</comment>
<feature type="region of interest" description="Disordered" evidence="2">
    <location>
        <begin position="244"/>
        <end position="265"/>
    </location>
</feature>
<dbReference type="EMBL" id="JAEFCI010004942">
    <property type="protein sequence ID" value="KAG5460624.1"/>
    <property type="molecule type" value="Genomic_DNA"/>
</dbReference>
<evidence type="ECO:0000313" key="4">
    <source>
        <dbReference type="EMBL" id="KAG5460624.1"/>
    </source>
</evidence>
<feature type="compositionally biased region" description="Polar residues" evidence="2">
    <location>
        <begin position="382"/>
        <end position="401"/>
    </location>
</feature>
<name>A0A8H7ZWP2_9FUNG</name>
<dbReference type="PANTHER" id="PTHR22997:SF0">
    <property type="entry name" value="PIH1 DOMAIN-CONTAINING PROTEIN 1"/>
    <property type="match status" value="1"/>
</dbReference>
<dbReference type="Pfam" id="PF08190">
    <property type="entry name" value="PIH1"/>
    <property type="match status" value="1"/>
</dbReference>
<dbReference type="InterPro" id="IPR012981">
    <property type="entry name" value="PIH1_N"/>
</dbReference>